<dbReference type="Pfam" id="PF13456">
    <property type="entry name" value="RVT_3"/>
    <property type="match status" value="1"/>
</dbReference>
<dbReference type="CDD" id="cd09279">
    <property type="entry name" value="RNase_HI_like"/>
    <property type="match status" value="1"/>
</dbReference>
<dbReference type="GO" id="GO:0003676">
    <property type="term" value="F:nucleic acid binding"/>
    <property type="evidence" value="ECO:0007669"/>
    <property type="project" value="InterPro"/>
</dbReference>
<dbReference type="PANTHER" id="PTHR48475">
    <property type="entry name" value="RIBONUCLEASE H"/>
    <property type="match status" value="1"/>
</dbReference>
<dbReference type="Proteomes" id="UP000585474">
    <property type="component" value="Unassembled WGS sequence"/>
</dbReference>
<sequence length="195" mass="21465">MAIKAQALADFVVESTREPSQEPEVTSPELGTSKEQNSGDSYRWMLFVDKSSNQHGYGAGLVLQTPSGDQMEYAIQIGFKATNNEAKYEALLAGLRVATDLGVDSLDVFSDSQLVVNQVLRDYLTKDSRMVAYLDDVKALSGKTGDFKISQIPREENRKADALANLASSFDFISDRSIPLEFPARPSIRVTDTVF</sequence>
<dbReference type="AlphaFoldDB" id="A0A7J0FQ96"/>
<dbReference type="SUPFAM" id="SSF53098">
    <property type="entry name" value="Ribonuclease H-like"/>
    <property type="match status" value="1"/>
</dbReference>
<proteinExistence type="predicted"/>
<accession>A0A7J0FQ96</accession>
<evidence type="ECO:0000256" key="1">
    <source>
        <dbReference type="SAM" id="MobiDB-lite"/>
    </source>
</evidence>
<feature type="domain" description="RNase H type-1" evidence="2">
    <location>
        <begin position="40"/>
        <end position="169"/>
    </location>
</feature>
<evidence type="ECO:0000259" key="2">
    <source>
        <dbReference type="PROSITE" id="PS50879"/>
    </source>
</evidence>
<evidence type="ECO:0000313" key="4">
    <source>
        <dbReference type="Proteomes" id="UP000585474"/>
    </source>
</evidence>
<dbReference type="InterPro" id="IPR012337">
    <property type="entry name" value="RNaseH-like_sf"/>
</dbReference>
<feature type="region of interest" description="Disordered" evidence="1">
    <location>
        <begin position="13"/>
        <end position="37"/>
    </location>
</feature>
<organism evidence="3 4">
    <name type="scientific">Actinidia rufa</name>
    <dbReference type="NCBI Taxonomy" id="165716"/>
    <lineage>
        <taxon>Eukaryota</taxon>
        <taxon>Viridiplantae</taxon>
        <taxon>Streptophyta</taxon>
        <taxon>Embryophyta</taxon>
        <taxon>Tracheophyta</taxon>
        <taxon>Spermatophyta</taxon>
        <taxon>Magnoliopsida</taxon>
        <taxon>eudicotyledons</taxon>
        <taxon>Gunneridae</taxon>
        <taxon>Pentapetalae</taxon>
        <taxon>asterids</taxon>
        <taxon>Ericales</taxon>
        <taxon>Actinidiaceae</taxon>
        <taxon>Actinidia</taxon>
    </lineage>
</organism>
<dbReference type="PROSITE" id="PS50879">
    <property type="entry name" value="RNASE_H_1"/>
    <property type="match status" value="1"/>
</dbReference>
<evidence type="ECO:0000313" key="3">
    <source>
        <dbReference type="EMBL" id="GFZ00557.1"/>
    </source>
</evidence>
<protein>
    <recommendedName>
        <fullName evidence="2">RNase H type-1 domain-containing protein</fullName>
    </recommendedName>
</protein>
<gene>
    <name evidence="3" type="ORF">Acr_14g0001920</name>
</gene>
<name>A0A7J0FQ96_9ERIC</name>
<dbReference type="InterPro" id="IPR036397">
    <property type="entry name" value="RNaseH_sf"/>
</dbReference>
<comment type="caution">
    <text evidence="3">The sequence shown here is derived from an EMBL/GenBank/DDBJ whole genome shotgun (WGS) entry which is preliminary data.</text>
</comment>
<reference evidence="3 4" key="1">
    <citation type="submission" date="2019-07" db="EMBL/GenBank/DDBJ databases">
        <title>De Novo Assembly of kiwifruit Actinidia rufa.</title>
        <authorList>
            <person name="Sugita-Konishi S."/>
            <person name="Sato K."/>
            <person name="Mori E."/>
            <person name="Abe Y."/>
            <person name="Kisaki G."/>
            <person name="Hamano K."/>
            <person name="Suezawa K."/>
            <person name="Otani M."/>
            <person name="Fukuda T."/>
            <person name="Manabe T."/>
            <person name="Gomi K."/>
            <person name="Tabuchi M."/>
            <person name="Akimitsu K."/>
            <person name="Kataoka I."/>
        </authorList>
    </citation>
    <scope>NUCLEOTIDE SEQUENCE [LARGE SCALE GENOMIC DNA]</scope>
    <source>
        <strain evidence="4">cv. Fuchu</strain>
    </source>
</reference>
<dbReference type="GO" id="GO:0004523">
    <property type="term" value="F:RNA-DNA hybrid ribonuclease activity"/>
    <property type="evidence" value="ECO:0007669"/>
    <property type="project" value="InterPro"/>
</dbReference>
<keyword evidence="4" id="KW-1185">Reference proteome</keyword>
<dbReference type="EMBL" id="BJWL01000014">
    <property type="protein sequence ID" value="GFZ00557.1"/>
    <property type="molecule type" value="Genomic_DNA"/>
</dbReference>
<dbReference type="OrthoDB" id="1938451at2759"/>
<dbReference type="InterPro" id="IPR002156">
    <property type="entry name" value="RNaseH_domain"/>
</dbReference>
<dbReference type="Gene3D" id="3.30.420.10">
    <property type="entry name" value="Ribonuclease H-like superfamily/Ribonuclease H"/>
    <property type="match status" value="1"/>
</dbReference>
<dbReference type="PANTHER" id="PTHR48475:SF2">
    <property type="entry name" value="RIBONUCLEASE H"/>
    <property type="match status" value="1"/>
</dbReference>